<protein>
    <submittedName>
        <fullName evidence="3">Acyltransferase</fullName>
    </submittedName>
</protein>
<feature type="transmembrane region" description="Helical" evidence="1">
    <location>
        <begin position="291"/>
        <end position="312"/>
    </location>
</feature>
<feature type="transmembrane region" description="Helical" evidence="1">
    <location>
        <begin position="332"/>
        <end position="353"/>
    </location>
</feature>
<feature type="transmembrane region" description="Helical" evidence="1">
    <location>
        <begin position="412"/>
        <end position="428"/>
    </location>
</feature>
<feature type="transmembrane region" description="Helical" evidence="1">
    <location>
        <begin position="58"/>
        <end position="77"/>
    </location>
</feature>
<feature type="transmembrane region" description="Helical" evidence="1">
    <location>
        <begin position="674"/>
        <end position="690"/>
    </location>
</feature>
<feature type="transmembrane region" description="Helical" evidence="1">
    <location>
        <begin position="627"/>
        <end position="643"/>
    </location>
</feature>
<feature type="transmembrane region" description="Helical" evidence="1">
    <location>
        <begin position="184"/>
        <end position="200"/>
    </location>
</feature>
<keyword evidence="1" id="KW-0472">Membrane</keyword>
<evidence type="ECO:0000313" key="4">
    <source>
        <dbReference type="Proteomes" id="UP000752647"/>
    </source>
</evidence>
<keyword evidence="3" id="KW-0808">Transferase</keyword>
<feature type="transmembrane region" description="Helical" evidence="1">
    <location>
        <begin position="162"/>
        <end position="178"/>
    </location>
</feature>
<feature type="transmembrane region" description="Helical" evidence="1">
    <location>
        <begin position="697"/>
        <end position="715"/>
    </location>
</feature>
<keyword evidence="3" id="KW-0012">Acyltransferase</keyword>
<feature type="transmembrane region" description="Helical" evidence="1">
    <location>
        <begin position="941"/>
        <end position="959"/>
    </location>
</feature>
<gene>
    <name evidence="3" type="ORF">KIJ12_01465</name>
</gene>
<feature type="transmembrane region" description="Helical" evidence="1">
    <location>
        <begin position="890"/>
        <end position="910"/>
    </location>
</feature>
<dbReference type="InterPro" id="IPR046062">
    <property type="entry name" value="DUF6020"/>
</dbReference>
<feature type="transmembrane region" description="Helical" evidence="1">
    <location>
        <begin position="21"/>
        <end position="38"/>
    </location>
</feature>
<reference evidence="3" key="1">
    <citation type="submission" date="2021-05" db="EMBL/GenBank/DDBJ databases">
        <title>Pangenome of Leuconostoc gelidum warrants species status for Leuconostoc gelidum subsp. gasicomitatum.</title>
        <authorList>
            <person name="Johansson P."/>
            <person name="Sade E."/>
            <person name="Hultman J."/>
            <person name="Auvinen P."/>
            <person name="Bjorkroth J."/>
        </authorList>
    </citation>
    <scope>NUCLEOTIDE SEQUENCE</scope>
    <source>
        <strain evidence="3">A.21.4</strain>
    </source>
</reference>
<feature type="transmembrane region" description="Helical" evidence="1">
    <location>
        <begin position="207"/>
        <end position="230"/>
    </location>
</feature>
<dbReference type="AlphaFoldDB" id="A0A9Q3XTM4"/>
<dbReference type="Pfam" id="PF01757">
    <property type="entry name" value="Acyl_transf_3"/>
    <property type="match status" value="1"/>
</dbReference>
<proteinExistence type="predicted"/>
<keyword evidence="1" id="KW-1133">Transmembrane helix</keyword>
<feature type="domain" description="Acyltransferase 3" evidence="2">
    <location>
        <begin position="19"/>
        <end position="348"/>
    </location>
</feature>
<evidence type="ECO:0000313" key="3">
    <source>
        <dbReference type="EMBL" id="MBZ5961846.1"/>
    </source>
</evidence>
<feature type="transmembrane region" description="Helical" evidence="1">
    <location>
        <begin position="508"/>
        <end position="527"/>
    </location>
</feature>
<feature type="transmembrane region" description="Helical" evidence="1">
    <location>
        <begin position="131"/>
        <end position="150"/>
    </location>
</feature>
<sequence>MLKRIGEKRINNQKVKLSNIEILRFISILLVILHHVAIHTNWTIGLSTNFEFVRDGMILSGKVGVDLFIIISGYLMINSRAKLTSLVRTVSETIVFSIFMYIVAIVLKINGTVFSTAYFFKRLFPVIFSDYWFVTAYVFMYILLPIVLPFLSKLTKKDYQRFLIIGFLVVSIWPMIALNKGMNFSYVILFLYLFAIGGYIRKYGLRINAIVASIAVILLTASAVLITYAIRMILHAPHNTLYQLFSFLGWSGPNSWGENIIIWFDASPFPLVIAAFIFIGVISLKQYYNNIVNFFGSHVFGAYLFQSAPIFSPWIYVTIINVNRINGTLNRLVFSLGVAILFVFIGIVLHVILEPIANKLSGFLLKIINELSTQCNEFRNSNLGFINLLGPTIIKITFSIITAVFAVPGNKVLEIIIVSAILMAMMRSHHIKIGKKLKSINWSVGIIGGALYIVTFLPANYFNTSLISHIGLVLISFGTFSFAIANMLNQLKNEQNQNGEHLGFYDSYWKYILLYSTVIFIYFIAYYPGIMVVDSVNQWNQIHHAYPWNNWHPIGHTAVLWLTSKIWDNPASFVILQSIVYVTLFSYFATLLKQYSGKKWVGYLFFVLTAIVPFFPLQAMILVKDTLFTYAFVFFGLALFQTVRTHGQWLHKPLAFVFTLLSVMGISLWRSNGIPIVIVMCLLTIIILGVKKYWRLIIIMVIAIISYFVISGPIITNFHVFEPSKTESYGMLIQVDAGIIHDKGSLNLQQQQYFSKLMNNKNIASYQPTNIDAIKFGPGFDAKLLNNDTGKFKKESISLIKSNKIKALKAYKAQTAILWNQNAKYRIGTFIRDKYSSFVPVSYFLTGSDIEKYNIKYQMFRYDSYWGGFSKLHLILGNWQAMFKIKSVQYWFLPGIYLMMQVIIAGWLVAQGMWRKLLVILPIIGLAATYMLAIPVPDIRYVQPILLYVFITILVVKMPNNTVDGSEIKH</sequence>
<dbReference type="Pfam" id="PF19484">
    <property type="entry name" value="DUF6020"/>
    <property type="match status" value="1"/>
</dbReference>
<dbReference type="GO" id="GO:0016747">
    <property type="term" value="F:acyltransferase activity, transferring groups other than amino-acyl groups"/>
    <property type="evidence" value="ECO:0007669"/>
    <property type="project" value="InterPro"/>
</dbReference>
<feature type="transmembrane region" description="Helical" evidence="1">
    <location>
        <begin position="917"/>
        <end position="935"/>
    </location>
</feature>
<organism evidence="3 4">
    <name type="scientific">Leuconostoc gasicomitatum</name>
    <dbReference type="NCBI Taxonomy" id="115778"/>
    <lineage>
        <taxon>Bacteria</taxon>
        <taxon>Bacillati</taxon>
        <taxon>Bacillota</taxon>
        <taxon>Bacilli</taxon>
        <taxon>Lactobacillales</taxon>
        <taxon>Lactobacillaceae</taxon>
        <taxon>Leuconostoc</taxon>
        <taxon>Leuconostoc gelidum group</taxon>
    </lineage>
</organism>
<feature type="transmembrane region" description="Helical" evidence="1">
    <location>
        <begin position="650"/>
        <end position="668"/>
    </location>
</feature>
<dbReference type="Proteomes" id="UP000752647">
    <property type="component" value="Unassembled WGS sequence"/>
</dbReference>
<feature type="transmembrane region" description="Helical" evidence="1">
    <location>
        <begin position="570"/>
        <end position="588"/>
    </location>
</feature>
<keyword evidence="1" id="KW-0812">Transmembrane</keyword>
<feature type="transmembrane region" description="Helical" evidence="1">
    <location>
        <begin position="385"/>
        <end position="406"/>
    </location>
</feature>
<feature type="transmembrane region" description="Helical" evidence="1">
    <location>
        <begin position="467"/>
        <end position="488"/>
    </location>
</feature>
<accession>A0A9Q3XTM4</accession>
<name>A0A9Q3XTM4_9LACO</name>
<feature type="transmembrane region" description="Helical" evidence="1">
    <location>
        <begin position="260"/>
        <end position="284"/>
    </location>
</feature>
<feature type="transmembrane region" description="Helical" evidence="1">
    <location>
        <begin position="440"/>
        <end position="461"/>
    </location>
</feature>
<feature type="transmembrane region" description="Helical" evidence="1">
    <location>
        <begin position="600"/>
        <end position="621"/>
    </location>
</feature>
<dbReference type="RefSeq" id="WP_013231311.1">
    <property type="nucleotide sequence ID" value="NZ_BPKT01000001.1"/>
</dbReference>
<evidence type="ECO:0000259" key="2">
    <source>
        <dbReference type="Pfam" id="PF01757"/>
    </source>
</evidence>
<dbReference type="InterPro" id="IPR002656">
    <property type="entry name" value="Acyl_transf_3_dom"/>
</dbReference>
<comment type="caution">
    <text evidence="3">The sequence shown here is derived from an EMBL/GenBank/DDBJ whole genome shotgun (WGS) entry which is preliminary data.</text>
</comment>
<feature type="transmembrane region" description="Helical" evidence="1">
    <location>
        <begin position="98"/>
        <end position="119"/>
    </location>
</feature>
<dbReference type="EMBL" id="JAHBFI010000001">
    <property type="protein sequence ID" value="MBZ5961846.1"/>
    <property type="molecule type" value="Genomic_DNA"/>
</dbReference>
<evidence type="ECO:0000256" key="1">
    <source>
        <dbReference type="SAM" id="Phobius"/>
    </source>
</evidence>
<dbReference type="GeneID" id="34300306"/>